<dbReference type="EMBL" id="CM037614">
    <property type="protein sequence ID" value="KAH8018146.1"/>
    <property type="molecule type" value="Genomic_DNA"/>
</dbReference>
<proteinExistence type="predicted"/>
<evidence type="ECO:0000313" key="1">
    <source>
        <dbReference type="EMBL" id="KAH8018146.1"/>
    </source>
</evidence>
<organism evidence="1 2">
    <name type="scientific">Sphaerodactylus townsendi</name>
    <dbReference type="NCBI Taxonomy" id="933632"/>
    <lineage>
        <taxon>Eukaryota</taxon>
        <taxon>Metazoa</taxon>
        <taxon>Chordata</taxon>
        <taxon>Craniata</taxon>
        <taxon>Vertebrata</taxon>
        <taxon>Euteleostomi</taxon>
        <taxon>Lepidosauria</taxon>
        <taxon>Squamata</taxon>
        <taxon>Bifurcata</taxon>
        <taxon>Gekkota</taxon>
        <taxon>Sphaerodactylidae</taxon>
        <taxon>Sphaerodactylus</taxon>
    </lineage>
</organism>
<accession>A0ACB8GEX5</accession>
<protein>
    <submittedName>
        <fullName evidence="1">Uncharacterized protein</fullName>
    </submittedName>
</protein>
<comment type="caution">
    <text evidence="1">The sequence shown here is derived from an EMBL/GenBank/DDBJ whole genome shotgun (WGS) entry which is preliminary data.</text>
</comment>
<sequence>MDGTSGEETSNNLKNGDIPVGAKPKEEATAATEASSGVTTRMLPDNSRRESDWFLHNLKDEDKMSWDGYERAPWRTAESWREEREALRWLVEKLSQDMELLQARDVAWAEEEQERQEVEWLRAQQRSALDLGNSGQAAGSTPTQPLPPLGTPQQPAQPRSELPRRRDLKVWFDGKVENLPYFLVQVEAHMQHYGESYSDEIEQIHDVGSLLEGEAAAWYVGLYERRLPELLMFPRFMTALQ</sequence>
<keyword evidence="2" id="KW-1185">Reference proteome</keyword>
<reference evidence="1" key="1">
    <citation type="submission" date="2021-08" db="EMBL/GenBank/DDBJ databases">
        <title>The first chromosome-level gecko genome reveals the dynamic sex chromosomes of Neotropical dwarf geckos (Sphaerodactylidae: Sphaerodactylus).</title>
        <authorList>
            <person name="Pinto B.J."/>
            <person name="Keating S.E."/>
            <person name="Gamble T."/>
        </authorList>
    </citation>
    <scope>NUCLEOTIDE SEQUENCE</scope>
    <source>
        <strain evidence="1">TG3544</strain>
    </source>
</reference>
<evidence type="ECO:0000313" key="2">
    <source>
        <dbReference type="Proteomes" id="UP000827872"/>
    </source>
</evidence>
<dbReference type="Proteomes" id="UP000827872">
    <property type="component" value="Linkage Group LG01"/>
</dbReference>
<gene>
    <name evidence="1" type="ORF">K3G42_033725</name>
</gene>
<name>A0ACB8GEX5_9SAUR</name>